<feature type="compositionally biased region" description="Basic residues" evidence="1">
    <location>
        <begin position="25"/>
        <end position="35"/>
    </location>
</feature>
<sequence length="114" mass="13342">MLNEEKNTSSPEIFPSYVILDTNKKHKKQETRKHNQMLAQLTPSERALDESSQDEILEKPNQSLEKETTNNTYKSQATPKKAPNPFKSYKEYASKRDEVSRDGLSFEIFKFERQ</sequence>
<feature type="region of interest" description="Disordered" evidence="1">
    <location>
        <begin position="25"/>
        <end position="87"/>
    </location>
</feature>
<evidence type="ECO:0000313" key="3">
    <source>
        <dbReference type="Proteomes" id="UP000037035"/>
    </source>
</evidence>
<evidence type="ECO:0000313" key="2">
    <source>
        <dbReference type="EMBL" id="KNZ61082.1"/>
    </source>
</evidence>
<evidence type="ECO:0000256" key="1">
    <source>
        <dbReference type="SAM" id="MobiDB-lite"/>
    </source>
</evidence>
<proteinExistence type="predicted"/>
<organism evidence="2 3">
    <name type="scientific">Puccinia sorghi</name>
    <dbReference type="NCBI Taxonomy" id="27349"/>
    <lineage>
        <taxon>Eukaryota</taxon>
        <taxon>Fungi</taxon>
        <taxon>Dikarya</taxon>
        <taxon>Basidiomycota</taxon>
        <taxon>Pucciniomycotina</taxon>
        <taxon>Pucciniomycetes</taxon>
        <taxon>Pucciniales</taxon>
        <taxon>Pucciniaceae</taxon>
        <taxon>Puccinia</taxon>
    </lineage>
</organism>
<comment type="caution">
    <text evidence="2">The sequence shown here is derived from an EMBL/GenBank/DDBJ whole genome shotgun (WGS) entry which is preliminary data.</text>
</comment>
<name>A0A0L6VKK0_9BASI</name>
<protein>
    <submittedName>
        <fullName evidence="2">Uncharacterized protein</fullName>
    </submittedName>
</protein>
<dbReference type="EMBL" id="LAVV01005054">
    <property type="protein sequence ID" value="KNZ61082.1"/>
    <property type="molecule type" value="Genomic_DNA"/>
</dbReference>
<accession>A0A0L6VKK0</accession>
<keyword evidence="3" id="KW-1185">Reference proteome</keyword>
<feature type="compositionally biased region" description="Polar residues" evidence="1">
    <location>
        <begin position="69"/>
        <end position="78"/>
    </location>
</feature>
<gene>
    <name evidence="2" type="ORF">VP01_1454g2</name>
</gene>
<dbReference type="AlphaFoldDB" id="A0A0L6VKK0"/>
<dbReference type="Proteomes" id="UP000037035">
    <property type="component" value="Unassembled WGS sequence"/>
</dbReference>
<reference evidence="2 3" key="1">
    <citation type="submission" date="2015-08" db="EMBL/GenBank/DDBJ databases">
        <title>Next Generation Sequencing and Analysis of the Genome of Puccinia sorghi L Schw, the Causal Agent of Maize Common Rust.</title>
        <authorList>
            <person name="Rochi L."/>
            <person name="Burguener G."/>
            <person name="Darino M."/>
            <person name="Turjanski A."/>
            <person name="Kreff E."/>
            <person name="Dieguez M.J."/>
            <person name="Sacco F."/>
        </authorList>
    </citation>
    <scope>NUCLEOTIDE SEQUENCE [LARGE SCALE GENOMIC DNA]</scope>
    <source>
        <strain evidence="2 3">RO10H11247</strain>
    </source>
</reference>
<dbReference type="VEuPathDB" id="FungiDB:VP01_1454g2"/>